<dbReference type="InterPro" id="IPR003141">
    <property type="entry name" value="Pol/His_phosphatase_N"/>
</dbReference>
<proteinExistence type="predicted"/>
<evidence type="ECO:0000256" key="7">
    <source>
        <dbReference type="ARBA" id="ARBA00022932"/>
    </source>
</evidence>
<dbReference type="Gene3D" id="3.20.20.140">
    <property type="entry name" value="Metal-dependent hydrolases"/>
    <property type="match status" value="1"/>
</dbReference>
<evidence type="ECO:0000256" key="3">
    <source>
        <dbReference type="ARBA" id="ARBA00022634"/>
    </source>
</evidence>
<evidence type="ECO:0000256" key="4">
    <source>
        <dbReference type="ARBA" id="ARBA00022679"/>
    </source>
</evidence>
<dbReference type="EC" id="2.7.7.7" evidence="2"/>
<evidence type="ECO:0000256" key="6">
    <source>
        <dbReference type="ARBA" id="ARBA00022705"/>
    </source>
</evidence>
<dbReference type="InterPro" id="IPR010996">
    <property type="entry name" value="HHH_MUS81"/>
</dbReference>
<keyword evidence="3" id="KW-0237">DNA synthesis</keyword>
<feature type="domain" description="Helix-hairpin-helix DNA-binding motif class 1" evidence="9">
    <location>
        <begin position="51"/>
        <end position="70"/>
    </location>
</feature>
<dbReference type="SUPFAM" id="SSF47781">
    <property type="entry name" value="RuvA domain 2-like"/>
    <property type="match status" value="1"/>
</dbReference>
<feature type="domain" description="Helix-hairpin-helix DNA-binding motif class 1" evidence="9">
    <location>
        <begin position="126"/>
        <end position="145"/>
    </location>
</feature>
<dbReference type="InterPro" id="IPR050243">
    <property type="entry name" value="PHP_phosphatase"/>
</dbReference>
<dbReference type="GO" id="GO:0006281">
    <property type="term" value="P:DNA repair"/>
    <property type="evidence" value="ECO:0007669"/>
    <property type="project" value="InterPro"/>
</dbReference>
<gene>
    <name evidence="12" type="ORF">PV02_01685</name>
</gene>
<evidence type="ECO:0000256" key="5">
    <source>
        <dbReference type="ARBA" id="ARBA00022695"/>
    </source>
</evidence>
<dbReference type="InterPro" id="IPR002054">
    <property type="entry name" value="DNA-dir_DNA_pol_X"/>
</dbReference>
<evidence type="ECO:0000259" key="10">
    <source>
        <dbReference type="SMART" id="SM00481"/>
    </source>
</evidence>
<dbReference type="CDD" id="cd00141">
    <property type="entry name" value="NT_POLXc"/>
    <property type="match status" value="1"/>
</dbReference>
<dbReference type="CDD" id="cd07436">
    <property type="entry name" value="PHP_PolX"/>
    <property type="match status" value="1"/>
</dbReference>
<comment type="cofactor">
    <cofactor evidence="1">
        <name>Mg(2+)</name>
        <dbReference type="ChEBI" id="CHEBI:18420"/>
    </cofactor>
</comment>
<name>A0AAE3H8I1_9EURY</name>
<dbReference type="Gene3D" id="1.10.150.20">
    <property type="entry name" value="5' to 3' exonuclease, C-terminal subdomain"/>
    <property type="match status" value="1"/>
</dbReference>
<dbReference type="SUPFAM" id="SSF81301">
    <property type="entry name" value="Nucleotidyltransferase"/>
    <property type="match status" value="1"/>
</dbReference>
<feature type="domain" description="DNA-directed DNA polymerase X" evidence="11">
    <location>
        <begin position="1"/>
        <end position="330"/>
    </location>
</feature>
<dbReference type="GO" id="GO:0003677">
    <property type="term" value="F:DNA binding"/>
    <property type="evidence" value="ECO:0007669"/>
    <property type="project" value="InterPro"/>
</dbReference>
<sequence>MDNAGIAGILGHMAKLLEFRGENPYKIAAYEKASRSVKAYEKELSDIYRRGRLPAVPGVGKAIKDKIEEMLTTGTFEEYEQILAEIPPGIHEIMNISGVGPKTARSLHERLGVESVEDLIRAAEEHRIRRLPRLGPKQEERLLRAAKSRVESSDFRRSSLTAAGIIAQQIIEELDNSPSIQRIAIAGSLRRRKETVGNIDLVALSEEPEKAIDSFVHLQKAERELEGVDDLGEYSHAAIVYEGNIRVDLYVSPEARCGPLMQYLTGSKEHNIRLQELARGRGYSVSEHGLICAGRIPENGTAGGGAGYLAKENELYRVLGLGWLPPEIREDRGEIEAGLNGRVPRLIERKDIRGDLHVHSRWSDGRNSIEELAMHAMVLGYEYIAITDHSPSTGIANGLSEERLLEHIREIEDVNERIDGIRLLSGTECDIRSDGRLDYSSELLESLDIVVVAVHAGLEQDREKMTQRIVAALENEHVDILAHPTGRKFGKRTGYEVDMDKVMQTAFDNEKVLEINSSPSRLDLNDMHARMAKEMGVKVAIDTDTHSLAHFENIRYGIDVARRAWLEPQDVVNTLSLKDICSILRV</sequence>
<dbReference type="SUPFAM" id="SSF89550">
    <property type="entry name" value="PHP domain-like"/>
    <property type="match status" value="1"/>
</dbReference>
<dbReference type="GO" id="GO:0005829">
    <property type="term" value="C:cytosol"/>
    <property type="evidence" value="ECO:0007669"/>
    <property type="project" value="TreeGrafter"/>
</dbReference>
<dbReference type="Pfam" id="PF14791">
    <property type="entry name" value="DNA_pol_B_thumb"/>
    <property type="match status" value="1"/>
</dbReference>
<comment type="catalytic activity">
    <reaction evidence="8">
        <text>DNA(n) + a 2'-deoxyribonucleoside 5'-triphosphate = DNA(n+1) + diphosphate</text>
        <dbReference type="Rhea" id="RHEA:22508"/>
        <dbReference type="Rhea" id="RHEA-COMP:17339"/>
        <dbReference type="Rhea" id="RHEA-COMP:17340"/>
        <dbReference type="ChEBI" id="CHEBI:33019"/>
        <dbReference type="ChEBI" id="CHEBI:61560"/>
        <dbReference type="ChEBI" id="CHEBI:173112"/>
        <dbReference type="EC" id="2.7.7.7"/>
    </reaction>
</comment>
<dbReference type="InterPro" id="IPR004013">
    <property type="entry name" value="PHP_dom"/>
</dbReference>
<dbReference type="FunFam" id="3.20.20.140:FF:000047">
    <property type="entry name" value="PHP domain-containing protein"/>
    <property type="match status" value="1"/>
</dbReference>
<dbReference type="EMBL" id="JTEO01000002">
    <property type="protein sequence ID" value="MCQ6961921.1"/>
    <property type="molecule type" value="Genomic_DNA"/>
</dbReference>
<dbReference type="InterPro" id="IPR027421">
    <property type="entry name" value="DNA_pol_lamdba_lyase_dom_sf"/>
</dbReference>
<accession>A0AAE3H8I1</accession>
<dbReference type="Pfam" id="PF02811">
    <property type="entry name" value="PHP"/>
    <property type="match status" value="1"/>
</dbReference>
<feature type="domain" description="Helix-hairpin-helix DNA-binding motif class 1" evidence="9">
    <location>
        <begin position="91"/>
        <end position="110"/>
    </location>
</feature>
<dbReference type="InterPro" id="IPR047967">
    <property type="entry name" value="PolX_PHP"/>
</dbReference>
<evidence type="ECO:0000313" key="13">
    <source>
        <dbReference type="Proteomes" id="UP001206983"/>
    </source>
</evidence>
<keyword evidence="5" id="KW-0548">Nucleotidyltransferase</keyword>
<dbReference type="GO" id="GO:0003887">
    <property type="term" value="F:DNA-directed DNA polymerase activity"/>
    <property type="evidence" value="ECO:0007669"/>
    <property type="project" value="UniProtKB-KW"/>
</dbReference>
<dbReference type="PANTHER" id="PTHR36928:SF1">
    <property type="entry name" value="PHOSPHATASE YCDX-RELATED"/>
    <property type="match status" value="1"/>
</dbReference>
<dbReference type="InterPro" id="IPR043519">
    <property type="entry name" value="NT_sf"/>
</dbReference>
<dbReference type="InterPro" id="IPR016195">
    <property type="entry name" value="Pol/histidinol_Pase-like"/>
</dbReference>
<dbReference type="NCBIfam" id="NF006375">
    <property type="entry name" value="PRK08609.1"/>
    <property type="match status" value="1"/>
</dbReference>
<dbReference type="Pfam" id="PF14716">
    <property type="entry name" value="HHH_8"/>
    <property type="match status" value="1"/>
</dbReference>
<organism evidence="12 13">
    <name type="scientific">Methanolobus chelungpuianus</name>
    <dbReference type="NCBI Taxonomy" id="502115"/>
    <lineage>
        <taxon>Archaea</taxon>
        <taxon>Methanobacteriati</taxon>
        <taxon>Methanobacteriota</taxon>
        <taxon>Stenosarchaea group</taxon>
        <taxon>Methanomicrobia</taxon>
        <taxon>Methanosarcinales</taxon>
        <taxon>Methanosarcinaceae</taxon>
        <taxon>Methanolobus</taxon>
    </lineage>
</organism>
<dbReference type="Gene3D" id="3.30.460.10">
    <property type="entry name" value="Beta Polymerase, domain 2"/>
    <property type="match status" value="1"/>
</dbReference>
<evidence type="ECO:0000256" key="2">
    <source>
        <dbReference type="ARBA" id="ARBA00012417"/>
    </source>
</evidence>
<keyword evidence="7" id="KW-0239">DNA-directed DNA polymerase</keyword>
<keyword evidence="4" id="KW-0808">Transferase</keyword>
<dbReference type="Gene3D" id="1.10.150.110">
    <property type="entry name" value="DNA polymerase beta, N-terminal domain-like"/>
    <property type="match status" value="1"/>
</dbReference>
<feature type="domain" description="Polymerase/histidinol phosphatase N-terminal" evidence="10">
    <location>
        <begin position="354"/>
        <end position="433"/>
    </location>
</feature>
<keyword evidence="6" id="KW-0235">DNA replication</keyword>
<dbReference type="SMART" id="SM00278">
    <property type="entry name" value="HhH1"/>
    <property type="match status" value="3"/>
</dbReference>
<protein>
    <recommendedName>
        <fullName evidence="2">DNA-directed DNA polymerase</fullName>
        <ecNumber evidence="2">2.7.7.7</ecNumber>
    </recommendedName>
</protein>
<evidence type="ECO:0000259" key="9">
    <source>
        <dbReference type="SMART" id="SM00278"/>
    </source>
</evidence>
<evidence type="ECO:0000259" key="11">
    <source>
        <dbReference type="SMART" id="SM00483"/>
    </source>
</evidence>
<keyword evidence="13" id="KW-1185">Reference proteome</keyword>
<reference evidence="12 13" key="1">
    <citation type="journal article" date="2011" name="Appl. Environ. Microbiol.">
        <title>Methanogenic archaea isolated from Taiwan's Chelungpu fault.</title>
        <authorList>
            <person name="Wu S.Y."/>
            <person name="Lai M.C."/>
        </authorList>
    </citation>
    <scope>NUCLEOTIDE SEQUENCE [LARGE SCALE GENOMIC DNA]</scope>
    <source>
        <strain evidence="12 13">St545Mb</strain>
    </source>
</reference>
<evidence type="ECO:0000256" key="1">
    <source>
        <dbReference type="ARBA" id="ARBA00001946"/>
    </source>
</evidence>
<evidence type="ECO:0000256" key="8">
    <source>
        <dbReference type="ARBA" id="ARBA00049244"/>
    </source>
</evidence>
<dbReference type="Pfam" id="PF14520">
    <property type="entry name" value="HHH_5"/>
    <property type="match status" value="1"/>
</dbReference>
<dbReference type="InterPro" id="IPR010994">
    <property type="entry name" value="RuvA_2-like"/>
</dbReference>
<dbReference type="PANTHER" id="PTHR36928">
    <property type="entry name" value="PHOSPHATASE YCDX-RELATED"/>
    <property type="match status" value="1"/>
</dbReference>
<dbReference type="SMART" id="SM00483">
    <property type="entry name" value="POLXc"/>
    <property type="match status" value="1"/>
</dbReference>
<dbReference type="InterPro" id="IPR022311">
    <property type="entry name" value="PolX-like"/>
</dbReference>
<dbReference type="SMART" id="SM00481">
    <property type="entry name" value="POLIIIAc"/>
    <property type="match status" value="1"/>
</dbReference>
<dbReference type="SUPFAM" id="SSF47802">
    <property type="entry name" value="DNA polymerase beta, N-terminal domain-like"/>
    <property type="match status" value="1"/>
</dbReference>
<dbReference type="GO" id="GO:0042578">
    <property type="term" value="F:phosphoric ester hydrolase activity"/>
    <property type="evidence" value="ECO:0007669"/>
    <property type="project" value="TreeGrafter"/>
</dbReference>
<dbReference type="AlphaFoldDB" id="A0AAE3H8I1"/>
<dbReference type="PIRSF" id="PIRSF005047">
    <property type="entry name" value="UCP005047_YshC"/>
    <property type="match status" value="1"/>
</dbReference>
<dbReference type="InterPro" id="IPR037160">
    <property type="entry name" value="DNA_Pol_thumb_sf"/>
</dbReference>
<dbReference type="Gene3D" id="3.30.210.10">
    <property type="entry name" value="DNA polymerase, thumb domain"/>
    <property type="match status" value="1"/>
</dbReference>
<dbReference type="InterPro" id="IPR029398">
    <property type="entry name" value="PolB_thumb"/>
</dbReference>
<comment type="caution">
    <text evidence="12">The sequence shown here is derived from an EMBL/GenBank/DDBJ whole genome shotgun (WGS) entry which is preliminary data.</text>
</comment>
<dbReference type="InterPro" id="IPR003583">
    <property type="entry name" value="Hlx-hairpin-Hlx_DNA-bd_motif"/>
</dbReference>
<evidence type="ECO:0000313" key="12">
    <source>
        <dbReference type="EMBL" id="MCQ6961921.1"/>
    </source>
</evidence>
<dbReference type="Proteomes" id="UP001206983">
    <property type="component" value="Unassembled WGS sequence"/>
</dbReference>
<dbReference type="GO" id="GO:0008270">
    <property type="term" value="F:zinc ion binding"/>
    <property type="evidence" value="ECO:0007669"/>
    <property type="project" value="TreeGrafter"/>
</dbReference>